<protein>
    <submittedName>
        <fullName evidence="2">Uncharacterized protein</fullName>
    </submittedName>
</protein>
<dbReference type="RefSeq" id="WP_155778528.1">
    <property type="nucleotide sequence ID" value="NZ_CP033165.1"/>
</dbReference>
<keyword evidence="1" id="KW-0472">Membrane</keyword>
<feature type="transmembrane region" description="Helical" evidence="1">
    <location>
        <begin position="12"/>
        <end position="33"/>
    </location>
</feature>
<accession>A0A9X7SDQ2</accession>
<feature type="transmembrane region" description="Helical" evidence="1">
    <location>
        <begin position="39"/>
        <end position="59"/>
    </location>
</feature>
<sequence length="116" mass="12133">MDELVKKLAGFGIPAIILLVAMGATGLVGAAALTAALAALGPFGMIGGIALLGVIGLSADKIAEFGYEKITVLVIKEQLKTFSKENMIQKVSKYPISKGMKLKIIDYIEHANVTGE</sequence>
<gene>
    <name evidence="2" type="ORF">EA457_06850</name>
</gene>
<dbReference type="EMBL" id="CP033165">
    <property type="protein sequence ID" value="QGH02278.1"/>
    <property type="molecule type" value="Genomic_DNA"/>
</dbReference>
<evidence type="ECO:0000313" key="3">
    <source>
        <dbReference type="Proteomes" id="UP000347383"/>
    </source>
</evidence>
<dbReference type="AlphaFoldDB" id="A0A9X7SDQ2"/>
<keyword evidence="1" id="KW-0812">Transmembrane</keyword>
<proteinExistence type="predicted"/>
<reference evidence="2 3" key="1">
    <citation type="submission" date="2018-10" db="EMBL/GenBank/DDBJ databases">
        <title>Comparative Genomics Analysis of the Streptococcus dysgalactiae subspecies dysgalactiae.</title>
        <authorList>
            <person name="Koh T.H."/>
            <person name="Abdul Rahman N."/>
            <person name="Sessions O.M."/>
        </authorList>
    </citation>
    <scope>NUCLEOTIDE SEQUENCE [LARGE SCALE GENOMIC DNA]</scope>
    <source>
        <strain evidence="2 3">DB60705-15</strain>
    </source>
</reference>
<keyword evidence="1" id="KW-1133">Transmembrane helix</keyword>
<evidence type="ECO:0000256" key="1">
    <source>
        <dbReference type="SAM" id="Phobius"/>
    </source>
</evidence>
<evidence type="ECO:0000313" key="2">
    <source>
        <dbReference type="EMBL" id="QGH02278.1"/>
    </source>
</evidence>
<name>A0A9X7SDQ2_STRDY</name>
<organism evidence="2 3">
    <name type="scientific">Streptococcus dysgalactiae subsp. dysgalactiae</name>
    <dbReference type="NCBI Taxonomy" id="99822"/>
    <lineage>
        <taxon>Bacteria</taxon>
        <taxon>Bacillati</taxon>
        <taxon>Bacillota</taxon>
        <taxon>Bacilli</taxon>
        <taxon>Lactobacillales</taxon>
        <taxon>Streptococcaceae</taxon>
        <taxon>Streptococcus</taxon>
    </lineage>
</organism>
<dbReference type="Proteomes" id="UP000347383">
    <property type="component" value="Chromosome"/>
</dbReference>